<protein>
    <recommendedName>
        <fullName evidence="3">Protein NrdI</fullName>
    </recommendedName>
</protein>
<dbReference type="InterPro" id="IPR020852">
    <property type="entry name" value="RNR_Ib_NrdI_bac"/>
</dbReference>
<dbReference type="PIRSF" id="PIRSF005087">
    <property type="entry name" value="NrdI"/>
    <property type="match status" value="1"/>
</dbReference>
<evidence type="ECO:0000256" key="2">
    <source>
        <dbReference type="ARBA" id="ARBA00009942"/>
    </source>
</evidence>
<evidence type="ECO:0000313" key="4">
    <source>
        <dbReference type="EMBL" id="KAA1042433.1"/>
    </source>
</evidence>
<evidence type="ECO:0000313" key="5">
    <source>
        <dbReference type="Proteomes" id="UP000295735"/>
    </source>
</evidence>
<evidence type="ECO:0000256" key="1">
    <source>
        <dbReference type="ARBA" id="ARBA00003999"/>
    </source>
</evidence>
<dbReference type="SUPFAM" id="SSF52218">
    <property type="entry name" value="Flavoproteins"/>
    <property type="match status" value="1"/>
</dbReference>
<dbReference type="Gene3D" id="3.40.50.360">
    <property type="match status" value="1"/>
</dbReference>
<dbReference type="HAMAP" id="MF_00128">
    <property type="entry name" value="NrdI"/>
    <property type="match status" value="1"/>
</dbReference>
<organism evidence="4 5">
    <name type="scientific">Macrococcus equipercicus</name>
    <dbReference type="NCBI Taxonomy" id="69967"/>
    <lineage>
        <taxon>Bacteria</taxon>
        <taxon>Bacillati</taxon>
        <taxon>Bacillota</taxon>
        <taxon>Bacilli</taxon>
        <taxon>Bacillales</taxon>
        <taxon>Staphylococcaceae</taxon>
        <taxon>Macrococcus</taxon>
    </lineage>
</organism>
<keyword evidence="5" id="KW-1185">Reference proteome</keyword>
<sequence length="128" mass="14130">MKIICYSLTGNITRFLNRAGVDAVPLTDVGDVCEPYILVTGTFGFGEVPQPVADFLMKHHSYLRGVAASGNKNFGQNFARAGDTIAAQYNVPLLMKFELHGNEGDSILFKKKVADLDEDSRRKKVQSY</sequence>
<dbReference type="Pfam" id="PF07972">
    <property type="entry name" value="Flavodoxin_NdrI"/>
    <property type="match status" value="1"/>
</dbReference>
<evidence type="ECO:0000256" key="3">
    <source>
        <dbReference type="HAMAP-Rule" id="MF_00128"/>
    </source>
</evidence>
<name>A0ABQ6RB61_9STAP</name>
<comment type="similarity">
    <text evidence="2 3">Belongs to the NrdI family.</text>
</comment>
<dbReference type="Proteomes" id="UP000295735">
    <property type="component" value="Unassembled WGS sequence"/>
</dbReference>
<accession>A0ABQ6RB61</accession>
<dbReference type="InterPro" id="IPR004465">
    <property type="entry name" value="RNR_NrdI"/>
</dbReference>
<gene>
    <name evidence="3 4" type="primary">nrdI</name>
    <name evidence="4" type="ORF">ERX35_000700</name>
</gene>
<dbReference type="NCBIfam" id="TIGR00333">
    <property type="entry name" value="nrdI"/>
    <property type="match status" value="1"/>
</dbReference>
<comment type="caution">
    <text evidence="4">The sequence shown here is derived from an EMBL/GenBank/DDBJ whole genome shotgun (WGS) entry which is preliminary data.</text>
</comment>
<comment type="function">
    <text evidence="1 3">Probably involved in ribonucleotide reductase function.</text>
</comment>
<dbReference type="PANTHER" id="PTHR37297">
    <property type="entry name" value="PROTEIN NRDI"/>
    <property type="match status" value="1"/>
</dbReference>
<dbReference type="RefSeq" id="WP_149457985.1">
    <property type="nucleotide sequence ID" value="NZ_SCWC02000001.1"/>
</dbReference>
<dbReference type="EMBL" id="SCWC02000001">
    <property type="protein sequence ID" value="KAA1042433.1"/>
    <property type="molecule type" value="Genomic_DNA"/>
</dbReference>
<reference evidence="4 5" key="1">
    <citation type="submission" date="2019-09" db="EMBL/GenBank/DDBJ databases">
        <authorList>
            <person name="Mazhar S."/>
            <person name="Altermann E."/>
            <person name="Hill C."/>
            <person name="Mcauliffe O."/>
        </authorList>
    </citation>
    <scope>NUCLEOTIDE SEQUENCE [LARGE SCALE GENOMIC DNA]</scope>
    <source>
        <strain evidence="4 5">ATCC 51831</strain>
    </source>
</reference>
<dbReference type="InterPro" id="IPR029039">
    <property type="entry name" value="Flavoprotein-like_sf"/>
</dbReference>
<proteinExistence type="inferred from homology"/>
<dbReference type="PANTHER" id="PTHR37297:SF1">
    <property type="entry name" value="PROTEIN NRDI"/>
    <property type="match status" value="1"/>
</dbReference>